<organism evidence="2 3">
    <name type="scientific">Mucilaginibacter aquatilis</name>
    <dbReference type="NCBI Taxonomy" id="1517760"/>
    <lineage>
        <taxon>Bacteria</taxon>
        <taxon>Pseudomonadati</taxon>
        <taxon>Bacteroidota</taxon>
        <taxon>Sphingobacteriia</taxon>
        <taxon>Sphingobacteriales</taxon>
        <taxon>Sphingobacteriaceae</taxon>
        <taxon>Mucilaginibacter</taxon>
    </lineage>
</organism>
<dbReference type="Pfam" id="PF12728">
    <property type="entry name" value="HTH_17"/>
    <property type="match status" value="1"/>
</dbReference>
<dbReference type="RefSeq" id="WP_157540282.1">
    <property type="nucleotide sequence ID" value="NZ_WQLA01000002.1"/>
</dbReference>
<accession>A0A6I4I6J4</accession>
<name>A0A6I4I6J4_9SPHI</name>
<feature type="domain" description="Helix-turn-helix" evidence="1">
    <location>
        <begin position="37"/>
        <end position="85"/>
    </location>
</feature>
<dbReference type="PANTHER" id="PTHR34585:SF22">
    <property type="entry name" value="HELIX-TURN-HELIX DOMAIN-CONTAINING PROTEIN"/>
    <property type="match status" value="1"/>
</dbReference>
<dbReference type="InterPro" id="IPR041657">
    <property type="entry name" value="HTH_17"/>
</dbReference>
<dbReference type="Proteomes" id="UP000434850">
    <property type="component" value="Unassembled WGS sequence"/>
</dbReference>
<sequence length="91" mass="10673">MQLDELLTKKDLQDFKAELFELLKPILENKNLYQKKWLKTKDVREILNISNNTLQNLRVEGKLGYTKIGGIFYYKPEDIDAMLAKAEKKSP</sequence>
<reference evidence="2 3" key="1">
    <citation type="submission" date="2019-12" db="EMBL/GenBank/DDBJ databases">
        <title>Mucilaginibacter sp. HME9299 genome sequencing and assembly.</title>
        <authorList>
            <person name="Kang H."/>
            <person name="Kim H."/>
            <person name="Joh K."/>
        </authorList>
    </citation>
    <scope>NUCLEOTIDE SEQUENCE [LARGE SCALE GENOMIC DNA]</scope>
    <source>
        <strain evidence="2 3">HME9299</strain>
    </source>
</reference>
<dbReference type="PANTHER" id="PTHR34585">
    <property type="match status" value="1"/>
</dbReference>
<dbReference type="SUPFAM" id="SSF46955">
    <property type="entry name" value="Putative DNA-binding domain"/>
    <property type="match status" value="1"/>
</dbReference>
<dbReference type="InterPro" id="IPR009061">
    <property type="entry name" value="DNA-bd_dom_put_sf"/>
</dbReference>
<evidence type="ECO:0000313" key="3">
    <source>
        <dbReference type="Proteomes" id="UP000434850"/>
    </source>
</evidence>
<keyword evidence="3" id="KW-1185">Reference proteome</keyword>
<protein>
    <submittedName>
        <fullName evidence="2">Helix-turn-helix domain-containing protein</fullName>
    </submittedName>
</protein>
<evidence type="ECO:0000259" key="1">
    <source>
        <dbReference type="Pfam" id="PF12728"/>
    </source>
</evidence>
<gene>
    <name evidence="2" type="ORF">GO816_05100</name>
</gene>
<dbReference type="AlphaFoldDB" id="A0A6I4I6J4"/>
<dbReference type="EMBL" id="WQLA01000002">
    <property type="protein sequence ID" value="MVN90497.1"/>
    <property type="molecule type" value="Genomic_DNA"/>
</dbReference>
<evidence type="ECO:0000313" key="2">
    <source>
        <dbReference type="EMBL" id="MVN90497.1"/>
    </source>
</evidence>
<proteinExistence type="predicted"/>
<comment type="caution">
    <text evidence="2">The sequence shown here is derived from an EMBL/GenBank/DDBJ whole genome shotgun (WGS) entry which is preliminary data.</text>
</comment>
<dbReference type="OrthoDB" id="1524679at2"/>